<comment type="similarity">
    <text evidence="1">Belongs to the virb1 family.</text>
</comment>
<proteinExistence type="inferred from homology"/>
<name>A0ABQ0QBZ6_9PROT</name>
<dbReference type="CDD" id="cd13400">
    <property type="entry name" value="LT_IagB-like"/>
    <property type="match status" value="1"/>
</dbReference>
<sequence length="156" mass="16990">MGKGMLGSGLLQERELDFMAAAFLACMLASAMHYRLPPRVLPAIQRVEGGVMGKVSQNTDGSVDIGLMQINSRWVLPIASMTHQTPAQVATRLALEPCFNVAAAAMILRTALDNEHGNLLRAIGDYHSRTLPLNMAYQRKVIAAATELYLRQPSRG</sequence>
<dbReference type="Proteomes" id="UP001061070">
    <property type="component" value="Unassembled WGS sequence"/>
</dbReference>
<protein>
    <submittedName>
        <fullName evidence="3">BfpH protein</fullName>
    </submittedName>
</protein>
<keyword evidence="4" id="KW-1185">Reference proteome</keyword>
<dbReference type="EMBL" id="BAQW01000006">
    <property type="protein sequence ID" value="GBR12502.1"/>
    <property type="molecule type" value="Genomic_DNA"/>
</dbReference>
<evidence type="ECO:0000313" key="3">
    <source>
        <dbReference type="EMBL" id="GBR12502.1"/>
    </source>
</evidence>
<reference evidence="3" key="1">
    <citation type="submission" date="2013-04" db="EMBL/GenBank/DDBJ databases">
        <title>The genome sequencing project of 58 acetic acid bacteria.</title>
        <authorList>
            <person name="Okamoto-Kainuma A."/>
            <person name="Ishikawa M."/>
            <person name="Umino S."/>
            <person name="Koizumi Y."/>
            <person name="Shiwa Y."/>
            <person name="Yoshikawa H."/>
            <person name="Matsutani M."/>
            <person name="Matsushita K."/>
        </authorList>
    </citation>
    <scope>NUCLEOTIDE SEQUENCE</scope>
    <source>
        <strain evidence="3">NRIC 0228</strain>
    </source>
</reference>
<dbReference type="InterPro" id="IPR023346">
    <property type="entry name" value="Lysozyme-like_dom_sf"/>
</dbReference>
<evidence type="ECO:0000256" key="1">
    <source>
        <dbReference type="ARBA" id="ARBA00009387"/>
    </source>
</evidence>
<dbReference type="SUPFAM" id="SSF53955">
    <property type="entry name" value="Lysozyme-like"/>
    <property type="match status" value="1"/>
</dbReference>
<organism evidence="3 4">
    <name type="scientific">Gluconobacter frateurii NRIC 0228</name>
    <dbReference type="NCBI Taxonomy" id="1307946"/>
    <lineage>
        <taxon>Bacteria</taxon>
        <taxon>Pseudomonadati</taxon>
        <taxon>Pseudomonadota</taxon>
        <taxon>Alphaproteobacteria</taxon>
        <taxon>Acetobacterales</taxon>
        <taxon>Acetobacteraceae</taxon>
        <taxon>Gluconobacter</taxon>
    </lineage>
</organism>
<comment type="caution">
    <text evidence="3">The sequence shown here is derived from an EMBL/GenBank/DDBJ whole genome shotgun (WGS) entry which is preliminary data.</text>
</comment>
<evidence type="ECO:0000313" key="4">
    <source>
        <dbReference type="Proteomes" id="UP001061070"/>
    </source>
</evidence>
<dbReference type="Gene3D" id="1.10.530.10">
    <property type="match status" value="1"/>
</dbReference>
<accession>A0ABQ0QBZ6</accession>
<dbReference type="Pfam" id="PF01464">
    <property type="entry name" value="SLT"/>
    <property type="match status" value="1"/>
</dbReference>
<dbReference type="InterPro" id="IPR008258">
    <property type="entry name" value="Transglycosylase_SLT_dom_1"/>
</dbReference>
<feature type="domain" description="Transglycosylase SLT" evidence="2">
    <location>
        <begin position="28"/>
        <end position="128"/>
    </location>
</feature>
<evidence type="ECO:0000259" key="2">
    <source>
        <dbReference type="Pfam" id="PF01464"/>
    </source>
</evidence>
<gene>
    <name evidence="3" type="ORF">AA0228_1736</name>
</gene>